<evidence type="ECO:0000313" key="1">
    <source>
        <dbReference type="EMBL" id="VEJ29572.1"/>
    </source>
</evidence>
<protein>
    <submittedName>
        <fullName evidence="1">Uncharacterized protein</fullName>
    </submittedName>
</protein>
<sequence length="67" mass="7235">MATALPPLPSYITLTVLAAEISKVIFKNSSGSPNTFGEPEDNNYVKILNCTFLELTGYIKKLSAEGI</sequence>
<dbReference type="Proteomes" id="UP000270988">
    <property type="component" value="Chromosome"/>
</dbReference>
<dbReference type="AlphaFoldDB" id="A0A448UUF7"/>
<reference evidence="1 2" key="1">
    <citation type="submission" date="2018-12" db="EMBL/GenBank/DDBJ databases">
        <authorList>
            <consortium name="Pathogen Informatics"/>
        </authorList>
    </citation>
    <scope>NUCLEOTIDE SEQUENCE [LARGE SCALE GENOMIC DNA]</scope>
    <source>
        <strain evidence="1 2">NCTC10918</strain>
    </source>
</reference>
<accession>A0A448UUF7</accession>
<proteinExistence type="predicted"/>
<name>A0A448UUF7_9MICC</name>
<organism evidence="1 2">
    <name type="scientific">Rothia dentocariosa</name>
    <dbReference type="NCBI Taxonomy" id="2047"/>
    <lineage>
        <taxon>Bacteria</taxon>
        <taxon>Bacillati</taxon>
        <taxon>Actinomycetota</taxon>
        <taxon>Actinomycetes</taxon>
        <taxon>Micrococcales</taxon>
        <taxon>Micrococcaceae</taxon>
        <taxon>Rothia</taxon>
    </lineage>
</organism>
<gene>
    <name evidence="1" type="ORF">NCTC10918_00832</name>
</gene>
<dbReference type="STRING" id="762948.HMPREF0733_12081"/>
<evidence type="ECO:0000313" key="2">
    <source>
        <dbReference type="Proteomes" id="UP000270988"/>
    </source>
</evidence>
<dbReference type="EMBL" id="LR134521">
    <property type="protein sequence ID" value="VEJ29572.1"/>
    <property type="molecule type" value="Genomic_DNA"/>
</dbReference>